<reference evidence="5 6" key="1">
    <citation type="submission" date="2024-02" db="EMBL/GenBank/DDBJ databases">
        <authorList>
            <person name="Chen Y."/>
            <person name="Shah S."/>
            <person name="Dougan E. K."/>
            <person name="Thang M."/>
            <person name="Chan C."/>
        </authorList>
    </citation>
    <scope>NUCLEOTIDE SEQUENCE [LARGE SCALE GENOMIC DNA]</scope>
</reference>
<evidence type="ECO:0000313" key="6">
    <source>
        <dbReference type="Proteomes" id="UP001642484"/>
    </source>
</evidence>
<dbReference type="Proteomes" id="UP001642484">
    <property type="component" value="Unassembled WGS sequence"/>
</dbReference>
<feature type="region of interest" description="Disordered" evidence="3">
    <location>
        <begin position="749"/>
        <end position="790"/>
    </location>
</feature>
<dbReference type="InterPro" id="IPR036736">
    <property type="entry name" value="ACP-like_sf"/>
</dbReference>
<evidence type="ECO:0000256" key="3">
    <source>
        <dbReference type="SAM" id="MobiDB-lite"/>
    </source>
</evidence>
<dbReference type="Pfam" id="PF23525">
    <property type="entry name" value="Methyltransf_36"/>
    <property type="match status" value="1"/>
</dbReference>
<dbReference type="Gene3D" id="3.40.630.30">
    <property type="match status" value="1"/>
</dbReference>
<proteinExistence type="predicted"/>
<feature type="region of interest" description="Disordered" evidence="3">
    <location>
        <begin position="608"/>
        <end position="633"/>
    </location>
</feature>
<evidence type="ECO:0000259" key="4">
    <source>
        <dbReference type="SMART" id="SM00823"/>
    </source>
</evidence>
<evidence type="ECO:0000256" key="1">
    <source>
        <dbReference type="ARBA" id="ARBA00022450"/>
    </source>
</evidence>
<gene>
    <name evidence="5" type="ORF">CCMP2556_LOCUS49833</name>
</gene>
<feature type="domain" description="Polyketide synthase-like phosphopantetheine-binding" evidence="4">
    <location>
        <begin position="464"/>
        <end position="535"/>
    </location>
</feature>
<feature type="region of interest" description="Disordered" evidence="3">
    <location>
        <begin position="1"/>
        <end position="20"/>
    </location>
</feature>
<dbReference type="InterPro" id="IPR009081">
    <property type="entry name" value="PP-bd_ACP"/>
</dbReference>
<evidence type="ECO:0000256" key="2">
    <source>
        <dbReference type="ARBA" id="ARBA00022553"/>
    </source>
</evidence>
<feature type="region of interest" description="Disordered" evidence="3">
    <location>
        <begin position="441"/>
        <end position="460"/>
    </location>
</feature>
<feature type="compositionally biased region" description="Basic and acidic residues" evidence="3">
    <location>
        <begin position="569"/>
        <end position="586"/>
    </location>
</feature>
<feature type="compositionally biased region" description="Polar residues" evidence="3">
    <location>
        <begin position="441"/>
        <end position="451"/>
    </location>
</feature>
<name>A0ABP0S2X6_9DINO</name>
<dbReference type="InterPro" id="IPR020806">
    <property type="entry name" value="PKS_PP-bd"/>
</dbReference>
<keyword evidence="6" id="KW-1185">Reference proteome</keyword>
<evidence type="ECO:0000313" key="5">
    <source>
        <dbReference type="EMBL" id="CAK9106667.1"/>
    </source>
</evidence>
<dbReference type="SUPFAM" id="SSF47336">
    <property type="entry name" value="ACP-like"/>
    <property type="match status" value="1"/>
</dbReference>
<dbReference type="InterPro" id="IPR056393">
    <property type="entry name" value="AprA-like_MT2"/>
</dbReference>
<accession>A0ABP0S2X6</accession>
<dbReference type="EMBL" id="CAXAMN010026916">
    <property type="protein sequence ID" value="CAK9106667.1"/>
    <property type="molecule type" value="Genomic_DNA"/>
</dbReference>
<protein>
    <recommendedName>
        <fullName evidence="4">Polyketide synthase-like phosphopantetheine-binding domain-containing protein</fullName>
    </recommendedName>
</protein>
<comment type="caution">
    <text evidence="5">The sequence shown here is derived from an EMBL/GenBank/DDBJ whole genome shotgun (WGS) entry which is preliminary data.</text>
</comment>
<dbReference type="Gene3D" id="1.10.1200.10">
    <property type="entry name" value="ACP-like"/>
    <property type="match status" value="1"/>
</dbReference>
<sequence length="790" mass="86833">MAPASGESTPDGPPGPTMDGDYKDLFAAVESFFVGDALAQQPRVVVDLDLDAKAERLTKIFEMVKELPRGKMLKEFPLTMVGISSHEEALVTPKIALCVKRIPHKVLSGDPTKPASILAALRHRKIDVSKCIFLQVRPRPAAETGDRLSAPTELFARQALAEEKLPSATAAFAALVGGMEISAQLAERAIGLVLVETQPLPPVAHAMAAAMVGLFPPDVKKAQPQVAQETGEVTFTQLLVWKGYKARFAESTDLAALEHLEELAWRKPLRAPREGLLKRLSTSPTTNFAFEVQGQVVAVLYTQRIGTPQDVFRQKFQEVFLGAEPQGRTLQLIAINAHTDHRGLGTELRSFALHVARLDLTLDTVCAVTLCHDYGASSVKNLQHYVDMHVNGRVNDRILTFHTSYGAKVLGLVPNFRPEDTDNEGTGVLIQYKPKEWLYDPSSQRPVSSGKSSRKKHKEPQIPALDILSGIMTDMGYEIDMENLDLGFFASGLDSFDMGVIQNRLGRALGKTLPATLMLDLPTVKELTEQLDKDRGLGAGSDPASREESATGSASDGSGGEGVSSRKRSPPERTKGERRATTERASDDSITEWVRSWRQYLYEKTKVKRAEQRARSGTPRGRRSLSAGRRRESPWEKIQAEELGRIQRKLQWLLKLPQNQRRLQTVVEKKHESQMSFFCDLRPVLDSIIGPPLLAMGLVQDTKPRSLQDARDDMESQAQALGGECATQQKELSGLMKLDHLDLLPTAPVPAFSTRGRSASPAPLPGAQIGNGLGSERSRWMTRVTSAPPR</sequence>
<feature type="region of interest" description="Disordered" evidence="3">
    <location>
        <begin position="532"/>
        <end position="586"/>
    </location>
</feature>
<keyword evidence="1" id="KW-0596">Phosphopantetheine</keyword>
<dbReference type="Pfam" id="PF00550">
    <property type="entry name" value="PP-binding"/>
    <property type="match status" value="1"/>
</dbReference>
<dbReference type="SMART" id="SM00823">
    <property type="entry name" value="PKS_PP"/>
    <property type="match status" value="1"/>
</dbReference>
<keyword evidence="2" id="KW-0597">Phosphoprotein</keyword>
<organism evidence="5 6">
    <name type="scientific">Durusdinium trenchii</name>
    <dbReference type="NCBI Taxonomy" id="1381693"/>
    <lineage>
        <taxon>Eukaryota</taxon>
        <taxon>Sar</taxon>
        <taxon>Alveolata</taxon>
        <taxon>Dinophyceae</taxon>
        <taxon>Suessiales</taxon>
        <taxon>Symbiodiniaceae</taxon>
        <taxon>Durusdinium</taxon>
    </lineage>
</organism>